<keyword evidence="3" id="KW-0378">Hydrolase</keyword>
<accession>A0A1E3RLR0</accession>
<dbReference type="Pfam" id="PF03372">
    <property type="entry name" value="Exo_endo_phos"/>
    <property type="match status" value="1"/>
</dbReference>
<dbReference type="InterPro" id="IPR005135">
    <property type="entry name" value="Endo/exonuclease/phosphatase"/>
</dbReference>
<dbReference type="OrthoDB" id="2340043at2"/>
<keyword evidence="1" id="KW-1133">Transmembrane helix</keyword>
<evidence type="ECO:0000313" key="3">
    <source>
        <dbReference type="EMBL" id="ODQ90794.1"/>
    </source>
</evidence>
<gene>
    <name evidence="3" type="ORF">BHQ18_08675</name>
</gene>
<feature type="transmembrane region" description="Helical" evidence="1">
    <location>
        <begin position="32"/>
        <end position="57"/>
    </location>
</feature>
<dbReference type="STRING" id="1776.BHQ18_08675"/>
<organism evidence="3 4">
    <name type="scientific">Mycolicibacterium flavescens</name>
    <name type="common">Mycobacterium flavescens</name>
    <dbReference type="NCBI Taxonomy" id="1776"/>
    <lineage>
        <taxon>Bacteria</taxon>
        <taxon>Bacillati</taxon>
        <taxon>Actinomycetota</taxon>
        <taxon>Actinomycetes</taxon>
        <taxon>Mycobacteriales</taxon>
        <taxon>Mycobacteriaceae</taxon>
        <taxon>Mycolicibacterium</taxon>
    </lineage>
</organism>
<dbReference type="RefSeq" id="WP_069413185.1">
    <property type="nucleotide sequence ID" value="NZ_JACKUL010000026.1"/>
</dbReference>
<feature type="transmembrane region" description="Helical" evidence="1">
    <location>
        <begin position="64"/>
        <end position="83"/>
    </location>
</feature>
<dbReference type="AlphaFoldDB" id="A0A1E3RLR0"/>
<dbReference type="SUPFAM" id="SSF56219">
    <property type="entry name" value="DNase I-like"/>
    <property type="match status" value="1"/>
</dbReference>
<proteinExistence type="predicted"/>
<evidence type="ECO:0000313" key="4">
    <source>
        <dbReference type="Proteomes" id="UP000094053"/>
    </source>
</evidence>
<reference evidence="4" key="1">
    <citation type="submission" date="2016-09" db="EMBL/GenBank/DDBJ databases">
        <authorList>
            <person name="Greninger A.L."/>
            <person name="Jerome K.R."/>
            <person name="Mcnair B."/>
            <person name="Wallis C."/>
            <person name="Fang F."/>
        </authorList>
    </citation>
    <scope>NUCLEOTIDE SEQUENCE [LARGE SCALE GENOMIC DNA]</scope>
    <source>
        <strain evidence="4">M6</strain>
    </source>
</reference>
<evidence type="ECO:0000256" key="1">
    <source>
        <dbReference type="SAM" id="Phobius"/>
    </source>
</evidence>
<evidence type="ECO:0000259" key="2">
    <source>
        <dbReference type="Pfam" id="PF03372"/>
    </source>
</evidence>
<keyword evidence="4" id="KW-1185">Reference proteome</keyword>
<dbReference type="Proteomes" id="UP000094053">
    <property type="component" value="Unassembled WGS sequence"/>
</dbReference>
<dbReference type="GO" id="GO:0016787">
    <property type="term" value="F:hydrolase activity"/>
    <property type="evidence" value="ECO:0007669"/>
    <property type="project" value="UniProtKB-KW"/>
</dbReference>
<name>A0A1E3RLR0_MYCFV</name>
<dbReference type="EMBL" id="MIHA01000005">
    <property type="protein sequence ID" value="ODQ90794.1"/>
    <property type="molecule type" value="Genomic_DNA"/>
</dbReference>
<comment type="caution">
    <text evidence="3">The sequence shown here is derived from an EMBL/GenBank/DDBJ whole genome shotgun (WGS) entry which is preliminary data.</text>
</comment>
<dbReference type="InterPro" id="IPR036691">
    <property type="entry name" value="Endo/exonu/phosph_ase_sf"/>
</dbReference>
<dbReference type="Gene3D" id="3.60.10.10">
    <property type="entry name" value="Endonuclease/exonuclease/phosphatase"/>
    <property type="match status" value="1"/>
</dbReference>
<feature type="domain" description="Endonuclease/exonuclease/phosphatase" evidence="2">
    <location>
        <begin position="96"/>
        <end position="302"/>
    </location>
</feature>
<keyword evidence="1" id="KW-0812">Transmembrane</keyword>
<sequence length="316" mass="33391">MARRIATTLAVVALVLAAVAFAVRFVPIVNRPLLVIAALAPYLMLGAPVAVLVFAALRRWGATLLAVALTAAVVAVQAPLYSADDAPAGVTVRFASVNLRYGEADATAVVTLAREQVDVLAVQELTPQLAENLAELGADFPFQVLQPRDGPAGVGIWSRYPMRAGTSFDEFWLGLLTARVRIPGAAAETTVVTTHLSAPWPDPFEGWRQDVTRLPTVLQQIAADAPGAVLVAGDLNSTPDMREFRALLRDGYHDAAEQAGAGLTRTHPADIAVPPVFAVDHILTRDATATSVRTVAVPGSDHRALIAEIVLPELLA</sequence>
<protein>
    <submittedName>
        <fullName evidence="3">Metal-dependent hydrolase</fullName>
    </submittedName>
</protein>
<keyword evidence="1" id="KW-0472">Membrane</keyword>